<comment type="caution">
    <text evidence="2">The sequence shown here is derived from an EMBL/GenBank/DDBJ whole genome shotgun (WGS) entry which is preliminary data.</text>
</comment>
<proteinExistence type="predicted"/>
<accession>A0A2T6ZDP8</accession>
<dbReference type="EMBL" id="NESQ01000364">
    <property type="protein sequence ID" value="PUU73599.1"/>
    <property type="molecule type" value="Genomic_DNA"/>
</dbReference>
<sequence length="113" mass="12368">MQMEDFIITLSAVEWAEGDSSPEICNASMFNSAYDYVGKDGNVLVANFEQSDIERGGTSDKGKVALLECFNASTKDQVSGPTSPVPEQAVNTERPFSRERSNCGSETLHRKLQ</sequence>
<dbReference type="Proteomes" id="UP000244722">
    <property type="component" value="Unassembled WGS sequence"/>
</dbReference>
<evidence type="ECO:0000313" key="3">
    <source>
        <dbReference type="Proteomes" id="UP000244722"/>
    </source>
</evidence>
<feature type="region of interest" description="Disordered" evidence="1">
    <location>
        <begin position="74"/>
        <end position="113"/>
    </location>
</feature>
<evidence type="ECO:0000256" key="1">
    <source>
        <dbReference type="SAM" id="MobiDB-lite"/>
    </source>
</evidence>
<dbReference type="AlphaFoldDB" id="A0A2T6ZDP8"/>
<keyword evidence="3" id="KW-1185">Reference proteome</keyword>
<organism evidence="2 3">
    <name type="scientific">Tuber borchii</name>
    <name type="common">White truffle</name>
    <dbReference type="NCBI Taxonomy" id="42251"/>
    <lineage>
        <taxon>Eukaryota</taxon>
        <taxon>Fungi</taxon>
        <taxon>Dikarya</taxon>
        <taxon>Ascomycota</taxon>
        <taxon>Pezizomycotina</taxon>
        <taxon>Pezizomycetes</taxon>
        <taxon>Pezizales</taxon>
        <taxon>Tuberaceae</taxon>
        <taxon>Tuber</taxon>
    </lineage>
</organism>
<evidence type="ECO:0000313" key="2">
    <source>
        <dbReference type="EMBL" id="PUU73599.1"/>
    </source>
</evidence>
<protein>
    <submittedName>
        <fullName evidence="2">Uncharacterized protein</fullName>
    </submittedName>
</protein>
<name>A0A2T6ZDP8_TUBBO</name>
<gene>
    <name evidence="2" type="ORF">B9Z19DRAFT_1134907</name>
</gene>
<reference evidence="2 3" key="1">
    <citation type="submission" date="2017-04" db="EMBL/GenBank/DDBJ databases">
        <title>Draft genome sequence of Tuber borchii Vittad., a whitish edible truffle.</title>
        <authorList>
            <consortium name="DOE Joint Genome Institute"/>
            <person name="Murat C."/>
            <person name="Kuo A."/>
            <person name="Barry K.W."/>
            <person name="Clum A."/>
            <person name="Dockter R.B."/>
            <person name="Fauchery L."/>
            <person name="Iotti M."/>
            <person name="Kohler A."/>
            <person name="Labutti K."/>
            <person name="Lindquist E.A."/>
            <person name="Lipzen A."/>
            <person name="Ohm R.A."/>
            <person name="Wang M."/>
            <person name="Grigoriev I.V."/>
            <person name="Zambonelli A."/>
            <person name="Martin F.M."/>
        </authorList>
    </citation>
    <scope>NUCLEOTIDE SEQUENCE [LARGE SCALE GENOMIC DNA]</scope>
    <source>
        <strain evidence="2 3">Tbo3840</strain>
    </source>
</reference>